<comment type="caution">
    <text evidence="1">The sequence shown here is derived from an EMBL/GenBank/DDBJ whole genome shotgun (WGS) entry which is preliminary data.</text>
</comment>
<dbReference type="AlphaFoldDB" id="A0A7W6HIF8"/>
<accession>A0A7W6HIF8</accession>
<name>A0A7W6HIF8_9HYPH</name>
<organism evidence="1 2">
    <name type="scientific">Allorhizobium taibaishanense</name>
    <dbReference type="NCBI Taxonomy" id="887144"/>
    <lineage>
        <taxon>Bacteria</taxon>
        <taxon>Pseudomonadati</taxon>
        <taxon>Pseudomonadota</taxon>
        <taxon>Alphaproteobacteria</taxon>
        <taxon>Hyphomicrobiales</taxon>
        <taxon>Rhizobiaceae</taxon>
        <taxon>Rhizobium/Agrobacterium group</taxon>
        <taxon>Allorhizobium</taxon>
    </lineage>
</organism>
<proteinExistence type="predicted"/>
<dbReference type="EMBL" id="JACIED010000001">
    <property type="protein sequence ID" value="MBB4005845.1"/>
    <property type="molecule type" value="Genomic_DNA"/>
</dbReference>
<sequence>MMNVTKDMITAGAMAGNVTDEKAREIIEAAVAVEFGDEERPRYTMRRLREEIARAEYRGRQGEREALESALPGTAETYQYRVSAAHHALFHDDPTDVAERLNRYAEETNEVLQAFGMTREDAHRLVDYTWDRPAGEPAKEIGAALLTLTSLCVVAGYDLMACGEADLEKLQQPETIARIRAKRSTRHGRGPLPGLDPAALTTNTTQEVPTTLTYTNYRGETAQRTILPRGIWFGATDWHPEPQWLLKAFDVEKGADRDFALKDFGKPLAAELFGYSALPVPAPFKIGDMVEKYTGDYSARGEVRGIFATTRGAVRYVVEHQAEGGGSFCHIYSEHNLRLARRLPTSNWAERATSR</sequence>
<protein>
    <submittedName>
        <fullName evidence="1">Uncharacterized protein</fullName>
    </submittedName>
</protein>
<dbReference type="Proteomes" id="UP000544107">
    <property type="component" value="Unassembled WGS sequence"/>
</dbReference>
<reference evidence="1 2" key="1">
    <citation type="submission" date="2020-08" db="EMBL/GenBank/DDBJ databases">
        <title>Genomic Encyclopedia of Type Strains, Phase IV (KMG-IV): sequencing the most valuable type-strain genomes for metagenomic binning, comparative biology and taxonomic classification.</title>
        <authorList>
            <person name="Goeker M."/>
        </authorList>
    </citation>
    <scope>NUCLEOTIDE SEQUENCE [LARGE SCALE GENOMIC DNA]</scope>
    <source>
        <strain evidence="1 2">DSM 100021</strain>
    </source>
</reference>
<dbReference type="RefSeq" id="WP_234801615.1">
    <property type="nucleotide sequence ID" value="NZ_MKIN01000022.1"/>
</dbReference>
<evidence type="ECO:0000313" key="1">
    <source>
        <dbReference type="EMBL" id="MBB4005845.1"/>
    </source>
</evidence>
<evidence type="ECO:0000313" key="2">
    <source>
        <dbReference type="Proteomes" id="UP000544107"/>
    </source>
</evidence>
<gene>
    <name evidence="1" type="ORF">GGQ71_000081</name>
</gene>